<evidence type="ECO:0008006" key="4">
    <source>
        <dbReference type="Google" id="ProtNLM"/>
    </source>
</evidence>
<keyword evidence="1" id="KW-0238">DNA-binding</keyword>
<dbReference type="PROSITE" id="PS51197">
    <property type="entry name" value="HTH_RRF2_2"/>
    <property type="match status" value="1"/>
</dbReference>
<protein>
    <recommendedName>
        <fullName evidence="4">Transcriptional regulator</fullName>
    </recommendedName>
</protein>
<dbReference type="Proteomes" id="UP000230859">
    <property type="component" value="Unassembled WGS sequence"/>
</dbReference>
<dbReference type="InterPro" id="IPR036388">
    <property type="entry name" value="WH-like_DNA-bd_sf"/>
</dbReference>
<dbReference type="PANTHER" id="PTHR33221">
    <property type="entry name" value="WINGED HELIX-TURN-HELIX TRANSCRIPTIONAL REGULATOR, RRF2 FAMILY"/>
    <property type="match status" value="1"/>
</dbReference>
<dbReference type="EMBL" id="PCVY01000037">
    <property type="protein sequence ID" value="PIQ86705.1"/>
    <property type="molecule type" value="Genomic_DNA"/>
</dbReference>
<comment type="caution">
    <text evidence="2">The sequence shown here is derived from an EMBL/GenBank/DDBJ whole genome shotgun (WGS) entry which is preliminary data.</text>
</comment>
<reference evidence="2 3" key="1">
    <citation type="submission" date="2017-09" db="EMBL/GenBank/DDBJ databases">
        <title>Depth-based differentiation of microbial function through sediment-hosted aquifers and enrichment of novel symbionts in the deep terrestrial subsurface.</title>
        <authorList>
            <person name="Probst A.J."/>
            <person name="Ladd B."/>
            <person name="Jarett J.K."/>
            <person name="Geller-Mcgrath D.E."/>
            <person name="Sieber C.M."/>
            <person name="Emerson J.B."/>
            <person name="Anantharaman K."/>
            <person name="Thomas B.C."/>
            <person name="Malmstrom R."/>
            <person name="Stieglmeier M."/>
            <person name="Klingl A."/>
            <person name="Woyke T."/>
            <person name="Ryan C.M."/>
            <person name="Banfield J.F."/>
        </authorList>
    </citation>
    <scope>NUCLEOTIDE SEQUENCE [LARGE SCALE GENOMIC DNA]</scope>
    <source>
        <strain evidence="2">CG11_big_fil_rev_8_21_14_0_20_45_26</strain>
    </source>
</reference>
<dbReference type="InterPro" id="IPR000944">
    <property type="entry name" value="Tscrpt_reg_Rrf2"/>
</dbReference>
<dbReference type="NCBIfam" id="TIGR00738">
    <property type="entry name" value="rrf2_super"/>
    <property type="match status" value="1"/>
</dbReference>
<sequence length="160" mass="18442">MRFTTKTEYGLFCLIFMAQTKNGVDPITVKDIVKGENYSQAYTEKILQSLRMANILKSHHGQQGGYVLARPAAEITLREIIEALEGQTFDVFCQPEFRKDIVCNHFPSCGVMPVWKNTKNLLDHYYDHITLDMMVKNQIKPVEPASVFQGPDRARRPYER</sequence>
<dbReference type="GO" id="GO:0003700">
    <property type="term" value="F:DNA-binding transcription factor activity"/>
    <property type="evidence" value="ECO:0007669"/>
    <property type="project" value="TreeGrafter"/>
</dbReference>
<name>A0A2H0LT80_9BACT</name>
<evidence type="ECO:0000313" key="2">
    <source>
        <dbReference type="EMBL" id="PIQ86705.1"/>
    </source>
</evidence>
<accession>A0A2H0LT80</accession>
<gene>
    <name evidence="2" type="ORF">COV74_03830</name>
</gene>
<organism evidence="2 3">
    <name type="scientific">Candidatus Abzuiibacterium crystallinum</name>
    <dbReference type="NCBI Taxonomy" id="1974748"/>
    <lineage>
        <taxon>Bacteria</taxon>
        <taxon>Pseudomonadati</taxon>
        <taxon>Candidatus Omnitrophota</taxon>
        <taxon>Candidatus Abzuiibacterium</taxon>
    </lineage>
</organism>
<dbReference type="Pfam" id="PF02082">
    <property type="entry name" value="Rrf2"/>
    <property type="match status" value="1"/>
</dbReference>
<dbReference type="SUPFAM" id="SSF46785">
    <property type="entry name" value="Winged helix' DNA-binding domain"/>
    <property type="match status" value="1"/>
</dbReference>
<dbReference type="AlphaFoldDB" id="A0A2H0LT80"/>
<evidence type="ECO:0000256" key="1">
    <source>
        <dbReference type="ARBA" id="ARBA00023125"/>
    </source>
</evidence>
<proteinExistence type="predicted"/>
<dbReference type="PANTHER" id="PTHR33221:SF5">
    <property type="entry name" value="HTH-TYPE TRANSCRIPTIONAL REGULATOR ISCR"/>
    <property type="match status" value="1"/>
</dbReference>
<evidence type="ECO:0000313" key="3">
    <source>
        <dbReference type="Proteomes" id="UP000230859"/>
    </source>
</evidence>
<dbReference type="Gene3D" id="1.10.10.10">
    <property type="entry name" value="Winged helix-like DNA-binding domain superfamily/Winged helix DNA-binding domain"/>
    <property type="match status" value="1"/>
</dbReference>
<dbReference type="GO" id="GO:0005829">
    <property type="term" value="C:cytosol"/>
    <property type="evidence" value="ECO:0007669"/>
    <property type="project" value="TreeGrafter"/>
</dbReference>
<dbReference type="GO" id="GO:0003677">
    <property type="term" value="F:DNA binding"/>
    <property type="evidence" value="ECO:0007669"/>
    <property type="project" value="UniProtKB-KW"/>
</dbReference>
<dbReference type="InterPro" id="IPR036390">
    <property type="entry name" value="WH_DNA-bd_sf"/>
</dbReference>